<evidence type="ECO:0000256" key="1">
    <source>
        <dbReference type="SAM" id="Phobius"/>
    </source>
</evidence>
<feature type="transmembrane region" description="Helical" evidence="1">
    <location>
        <begin position="73"/>
        <end position="93"/>
    </location>
</feature>
<keyword evidence="1" id="KW-1133">Transmembrane helix</keyword>
<dbReference type="Pfam" id="PF12277">
    <property type="entry name" value="DUF3618"/>
    <property type="match status" value="1"/>
</dbReference>
<evidence type="ECO:0000313" key="2">
    <source>
        <dbReference type="EMBL" id="SDS91858.1"/>
    </source>
</evidence>
<reference evidence="2 3" key="1">
    <citation type="submission" date="2016-10" db="EMBL/GenBank/DDBJ databases">
        <authorList>
            <person name="de Groot N.N."/>
        </authorList>
    </citation>
    <scope>NUCLEOTIDE SEQUENCE [LARGE SCALE GENOMIC DNA]</scope>
    <source>
        <strain evidence="2 3">DSM 22126</strain>
    </source>
</reference>
<keyword evidence="1" id="KW-0812">Transmembrane</keyword>
<dbReference type="Proteomes" id="UP000185663">
    <property type="component" value="Chromosome I"/>
</dbReference>
<keyword evidence="1" id="KW-0472">Membrane</keyword>
<proteinExistence type="predicted"/>
<sequence length="95" mass="9913">MSDDPQSLIEAEIAKTRAELAGTVDELTDRLAPANLARSAGAATKQAALDTQDFITGKGMPTTSPRRQRNVKALLGTAAAVAVAVTVVVIRIARK</sequence>
<dbReference type="InterPro" id="IPR022062">
    <property type="entry name" value="DUF3618"/>
</dbReference>
<dbReference type="eggNOG" id="ENOG5033K44">
    <property type="taxonomic scope" value="Bacteria"/>
</dbReference>
<dbReference type="OrthoDB" id="5149587at2"/>
<keyword evidence="3" id="KW-1185">Reference proteome</keyword>
<dbReference type="EMBL" id="LT629776">
    <property type="protein sequence ID" value="SDS91858.1"/>
    <property type="molecule type" value="Genomic_DNA"/>
</dbReference>
<name>A0A1H1W3I8_9CELL</name>
<accession>A0A1H1W3I8</accession>
<evidence type="ECO:0000313" key="3">
    <source>
        <dbReference type="Proteomes" id="UP000185663"/>
    </source>
</evidence>
<protein>
    <recommendedName>
        <fullName evidence="4">DUF3618 domain-containing protein</fullName>
    </recommendedName>
</protein>
<evidence type="ECO:0008006" key="4">
    <source>
        <dbReference type="Google" id="ProtNLM"/>
    </source>
</evidence>
<organism evidence="2 3">
    <name type="scientific">Paraoerskovia marina</name>
    <dbReference type="NCBI Taxonomy" id="545619"/>
    <lineage>
        <taxon>Bacteria</taxon>
        <taxon>Bacillati</taxon>
        <taxon>Actinomycetota</taxon>
        <taxon>Actinomycetes</taxon>
        <taxon>Micrococcales</taxon>
        <taxon>Cellulomonadaceae</taxon>
        <taxon>Paraoerskovia</taxon>
    </lineage>
</organism>
<gene>
    <name evidence="2" type="ORF">SAMN04489860_2709</name>
</gene>
<dbReference type="AlphaFoldDB" id="A0A1H1W3I8"/>
<dbReference type="RefSeq" id="WP_029251953.1">
    <property type="nucleotide sequence ID" value="NZ_LT629776.1"/>
</dbReference>